<dbReference type="Pfam" id="PF06551">
    <property type="entry name" value="DUF1120"/>
    <property type="match status" value="1"/>
</dbReference>
<comment type="caution">
    <text evidence="2">The sequence shown here is derived from an EMBL/GenBank/DDBJ whole genome shotgun (WGS) entry which is preliminary data.</text>
</comment>
<keyword evidence="3" id="KW-1185">Reference proteome</keyword>
<accession>A0ABW8VZB4</accession>
<gene>
    <name evidence="2" type="ORF">ACJ8NA_04240</name>
</gene>
<dbReference type="InterPro" id="IPR010546">
    <property type="entry name" value="DUF1120"/>
</dbReference>
<feature type="chain" id="PRO_5046756389" evidence="1">
    <location>
        <begin position="23"/>
        <end position="202"/>
    </location>
</feature>
<dbReference type="EMBL" id="JBJNUY010000001">
    <property type="protein sequence ID" value="MFL8997874.1"/>
    <property type="molecule type" value="Genomic_DNA"/>
</dbReference>
<evidence type="ECO:0000313" key="3">
    <source>
        <dbReference type="Proteomes" id="UP001628646"/>
    </source>
</evidence>
<evidence type="ECO:0000313" key="2">
    <source>
        <dbReference type="EMBL" id="MFL8997874.1"/>
    </source>
</evidence>
<dbReference type="Proteomes" id="UP001628646">
    <property type="component" value="Unassembled WGS sequence"/>
</dbReference>
<organism evidence="2 3">
    <name type="scientific">Pseudomonas azerbaijanorientalis</name>
    <dbReference type="NCBI Taxonomy" id="2842350"/>
    <lineage>
        <taxon>Bacteria</taxon>
        <taxon>Pseudomonadati</taxon>
        <taxon>Pseudomonadota</taxon>
        <taxon>Gammaproteobacteria</taxon>
        <taxon>Pseudomonadales</taxon>
        <taxon>Pseudomonadaceae</taxon>
        <taxon>Pseudomonas</taxon>
    </lineage>
</organism>
<protein>
    <submittedName>
        <fullName evidence="2">DUF1120 domain-containing protein</fullName>
    </submittedName>
</protein>
<name>A0ABW8VZB4_9PSED</name>
<evidence type="ECO:0000256" key="1">
    <source>
        <dbReference type="SAM" id="SignalP"/>
    </source>
</evidence>
<dbReference type="RefSeq" id="WP_407799170.1">
    <property type="nucleotide sequence ID" value="NZ_JBJNUX010000001.1"/>
</dbReference>
<reference evidence="2 3" key="1">
    <citation type="submission" date="2024-12" db="EMBL/GenBank/DDBJ databases">
        <title>Pseudomonas species isolated from Lotus nodules promote plant growth.</title>
        <authorList>
            <person name="Yu Y.-H."/>
            <person name="Kurtenbach J."/>
            <person name="Crosbie D."/>
            <person name="Brachmann A."/>
            <person name="Marin M."/>
        </authorList>
    </citation>
    <scope>NUCLEOTIDE SEQUENCE [LARGE SCALE GENOMIC DNA]</scope>
    <source>
        <strain evidence="2 3">PLb11B</strain>
    </source>
</reference>
<sequence length="202" mass="21779">MKKYFAALATTAVISTAPQAFAVDNTLEVKGIITPVACTPVFSNNGTIELGKISSKELNPDTHKKIRENNIQLVVTCSAPQSFSLNPIDNRRETSTGDWFGLGLTTNLEKLGYFYPAIVSVNDGATPLDPIDSTDEENWSKATSAKPGRYLSVAAIGDTSPIKAENVTFDFRVDTYIAPANGLTLDQDVTIDGSATFDLAYY</sequence>
<proteinExistence type="predicted"/>
<feature type="signal peptide" evidence="1">
    <location>
        <begin position="1"/>
        <end position="22"/>
    </location>
</feature>
<keyword evidence="1" id="KW-0732">Signal</keyword>